<dbReference type="STRING" id="252305.OB2597_14816"/>
<dbReference type="Proteomes" id="UP000004318">
    <property type="component" value="Unassembled WGS sequence"/>
</dbReference>
<dbReference type="OrthoDB" id="5951444at2"/>
<dbReference type="AlphaFoldDB" id="A3U2C5"/>
<gene>
    <name evidence="2" type="ORF">OB2597_14816</name>
</gene>
<organism evidence="2 3">
    <name type="scientific">Pseudooceanicola batsensis (strain ATCC BAA-863 / DSM 15984 / KCTC 12145 / HTCC2597)</name>
    <name type="common">Oceanicola batsensis</name>
    <dbReference type="NCBI Taxonomy" id="252305"/>
    <lineage>
        <taxon>Bacteria</taxon>
        <taxon>Pseudomonadati</taxon>
        <taxon>Pseudomonadota</taxon>
        <taxon>Alphaproteobacteria</taxon>
        <taxon>Rhodobacterales</taxon>
        <taxon>Paracoccaceae</taxon>
        <taxon>Pseudooceanicola</taxon>
    </lineage>
</organism>
<dbReference type="EMBL" id="AAMO01000011">
    <property type="protein sequence ID" value="EAQ01725.1"/>
    <property type="molecule type" value="Genomic_DNA"/>
</dbReference>
<name>A3U2C5_PSEBH</name>
<comment type="caution">
    <text evidence="2">The sequence shown here is derived from an EMBL/GenBank/DDBJ whole genome shotgun (WGS) entry which is preliminary data.</text>
</comment>
<dbReference type="RefSeq" id="WP_009807173.1">
    <property type="nucleotide sequence ID" value="NZ_CH724131.1"/>
</dbReference>
<feature type="domain" description="YdhG-like" evidence="1">
    <location>
        <begin position="25"/>
        <end position="127"/>
    </location>
</feature>
<keyword evidence="3" id="KW-1185">Reference proteome</keyword>
<sequence>MAGQKTRPTTVTPEDFLASVQPARRRAQGVVLRDLFDRVTGWQPRMWGPSIVGYGAYDYTYASGRTGTWLATGFSPRKAALSVYIMPGYQDYGPILDRLGPHRKGKSCLYLTRLDAVDHDVLAELIRTGLDDLARRWPVRPE</sequence>
<evidence type="ECO:0000259" key="1">
    <source>
        <dbReference type="Pfam" id="PF08818"/>
    </source>
</evidence>
<proteinExistence type="predicted"/>
<evidence type="ECO:0000313" key="2">
    <source>
        <dbReference type="EMBL" id="EAQ01725.1"/>
    </source>
</evidence>
<reference evidence="2 3" key="1">
    <citation type="journal article" date="2010" name="J. Bacteriol.">
        <title>Genome sequences of Oceanicola granulosus HTCC2516(T) and Oceanicola batsensis HTCC2597(TDelta).</title>
        <authorList>
            <person name="Thrash J.C."/>
            <person name="Cho J.C."/>
            <person name="Vergin K.L."/>
            <person name="Giovannoni S.J."/>
        </authorList>
    </citation>
    <scope>NUCLEOTIDE SEQUENCE [LARGE SCALE GENOMIC DNA]</scope>
    <source>
        <strain evidence="3">ATCC BAA-863 / DSM 15984 / KCTC 12145 / HTCC2597</strain>
    </source>
</reference>
<accession>A3U2C5</accession>
<dbReference type="HOGENOM" id="CLU_130420_0_0_5"/>
<evidence type="ECO:0000313" key="3">
    <source>
        <dbReference type="Proteomes" id="UP000004318"/>
    </source>
</evidence>
<protein>
    <recommendedName>
        <fullName evidence="1">YdhG-like domain-containing protein</fullName>
    </recommendedName>
</protein>
<dbReference type="InterPro" id="IPR014922">
    <property type="entry name" value="YdhG-like"/>
</dbReference>
<dbReference type="Pfam" id="PF08818">
    <property type="entry name" value="DUF1801"/>
    <property type="match status" value="1"/>
</dbReference>
<dbReference type="eggNOG" id="ENOG5032S5R">
    <property type="taxonomic scope" value="Bacteria"/>
</dbReference>